<evidence type="ECO:0000259" key="1">
    <source>
        <dbReference type="SMART" id="SM00382"/>
    </source>
</evidence>
<evidence type="ECO:0000313" key="3">
    <source>
        <dbReference type="Proteomes" id="UP000052167"/>
    </source>
</evidence>
<comment type="caution">
    <text evidence="2">The sequence shown here is derived from an EMBL/GenBank/DDBJ whole genome shotgun (WGS) entry which is preliminary data.</text>
</comment>
<sequence>MSMDNRAVEAVAELVKHVEILTQAADVVVVGVCGFPGAGKTTLCQHIAEMSGVEVVRLDCDLFSTESYSQRQANLAEALKSGSQERIEDAENTQNWYAYDEIARAITDLKSHRRCTYDRAWNRNTGELDERYHLEASLAGPVIVLCDCIYLLHPPIRDALDCAIFVDAPEAVRFARGRVRSRGDANLAERMERISVRYTAPYFTRYADQATIVFRTGDVLSKLQETA</sequence>
<feature type="domain" description="AAA+ ATPase" evidence="1">
    <location>
        <begin position="26"/>
        <end position="170"/>
    </location>
</feature>
<gene>
    <name evidence="2" type="ORF">GV68_21720</name>
</gene>
<dbReference type="GO" id="GO:0005524">
    <property type="term" value="F:ATP binding"/>
    <property type="evidence" value="ECO:0007669"/>
    <property type="project" value="InterPro"/>
</dbReference>
<dbReference type="EMBL" id="JOKJ01000005">
    <property type="protein sequence ID" value="KEQ09957.1"/>
    <property type="molecule type" value="Genomic_DNA"/>
</dbReference>
<dbReference type="AlphaFoldDB" id="A0A922P1D3"/>
<keyword evidence="3" id="KW-1185">Reference proteome</keyword>
<dbReference type="SMART" id="SM00382">
    <property type="entry name" value="AAA"/>
    <property type="match status" value="1"/>
</dbReference>
<dbReference type="PANTHER" id="PTHR10285">
    <property type="entry name" value="URIDINE KINASE"/>
    <property type="match status" value="1"/>
</dbReference>
<dbReference type="Pfam" id="PF00485">
    <property type="entry name" value="PRK"/>
    <property type="match status" value="1"/>
</dbReference>
<name>A0A922P1D3_9HYPH</name>
<dbReference type="InterPro" id="IPR027417">
    <property type="entry name" value="P-loop_NTPase"/>
</dbReference>
<dbReference type="Gene3D" id="3.40.50.300">
    <property type="entry name" value="P-loop containing nucleotide triphosphate hydrolases"/>
    <property type="match status" value="1"/>
</dbReference>
<proteinExistence type="predicted"/>
<dbReference type="RefSeq" id="WP_037162211.1">
    <property type="nucleotide sequence ID" value="NZ_JOKI01000002.1"/>
</dbReference>
<reference evidence="2 3" key="1">
    <citation type="submission" date="2014-06" db="EMBL/GenBank/DDBJ databases">
        <title>Rhizobium pelagicum/R2-400B4.</title>
        <authorList>
            <person name="Kimes N.E."/>
            <person name="Lopez-Perez M."/>
        </authorList>
    </citation>
    <scope>NUCLEOTIDE SEQUENCE [LARGE SCALE GENOMIC DNA]</scope>
    <source>
        <strain evidence="2 3">R2-400B4</strain>
    </source>
</reference>
<dbReference type="GO" id="GO:0016301">
    <property type="term" value="F:kinase activity"/>
    <property type="evidence" value="ECO:0007669"/>
    <property type="project" value="InterPro"/>
</dbReference>
<evidence type="ECO:0000313" key="2">
    <source>
        <dbReference type="EMBL" id="KEQ09957.1"/>
    </source>
</evidence>
<dbReference type="InterPro" id="IPR003593">
    <property type="entry name" value="AAA+_ATPase"/>
</dbReference>
<dbReference type="SUPFAM" id="SSF52540">
    <property type="entry name" value="P-loop containing nucleoside triphosphate hydrolases"/>
    <property type="match status" value="1"/>
</dbReference>
<dbReference type="Proteomes" id="UP000052167">
    <property type="component" value="Unassembled WGS sequence"/>
</dbReference>
<dbReference type="OrthoDB" id="8454382at2"/>
<organism evidence="2 3">
    <name type="scientific">Pseudorhizobium pelagicum</name>
    <dbReference type="NCBI Taxonomy" id="1509405"/>
    <lineage>
        <taxon>Bacteria</taxon>
        <taxon>Pseudomonadati</taxon>
        <taxon>Pseudomonadota</taxon>
        <taxon>Alphaproteobacteria</taxon>
        <taxon>Hyphomicrobiales</taxon>
        <taxon>Rhizobiaceae</taxon>
        <taxon>Rhizobium/Agrobacterium group</taxon>
        <taxon>Pseudorhizobium</taxon>
    </lineage>
</organism>
<dbReference type="InterPro" id="IPR006083">
    <property type="entry name" value="PRK/URK"/>
</dbReference>
<accession>A0A922P1D3</accession>
<protein>
    <recommendedName>
        <fullName evidence="1">AAA+ ATPase domain-containing protein</fullName>
    </recommendedName>
</protein>